<keyword evidence="1 3" id="KW-0547">Nucleotide-binding</keyword>
<dbReference type="PROSITE" id="PS50936">
    <property type="entry name" value="ENGC_GTPASE"/>
    <property type="match status" value="1"/>
</dbReference>
<dbReference type="InterPro" id="IPR004881">
    <property type="entry name" value="Ribosome_biogen_GTPase_RsgA"/>
</dbReference>
<feature type="domain" description="EngC GTPase" evidence="4">
    <location>
        <begin position="66"/>
        <end position="213"/>
    </location>
</feature>
<dbReference type="EMBL" id="CP015519">
    <property type="protein sequence ID" value="APG29069.1"/>
    <property type="molecule type" value="Genomic_DNA"/>
</dbReference>
<keyword evidence="3" id="KW-0690">Ribosome biogenesis</keyword>
<dbReference type="NCBIfam" id="TIGR00157">
    <property type="entry name" value="ribosome small subunit-dependent GTPase A"/>
    <property type="match status" value="1"/>
</dbReference>
<dbReference type="SUPFAM" id="SSF52540">
    <property type="entry name" value="P-loop containing nucleoside triphosphate hydrolases"/>
    <property type="match status" value="1"/>
</dbReference>
<dbReference type="GO" id="GO:0042274">
    <property type="term" value="P:ribosomal small subunit biogenesis"/>
    <property type="evidence" value="ECO:0007669"/>
    <property type="project" value="UniProtKB-UniRule"/>
</dbReference>
<comment type="function">
    <text evidence="3">One of several proteins that assist in the late maturation steps of the functional core of the 30S ribosomal subunit. Helps release RbfA from mature subunits. May play a role in the assembly of ribosomal proteins into the subunit. Circularly permuted GTPase that catalyzes slow GTP hydrolysis, GTPase activity is stimulated by the 30S ribosomal subunit.</text>
</comment>
<dbReference type="GO" id="GO:0046872">
    <property type="term" value="F:metal ion binding"/>
    <property type="evidence" value="ECO:0007669"/>
    <property type="project" value="UniProtKB-KW"/>
</dbReference>
<comment type="cofactor">
    <cofactor evidence="3">
        <name>Zn(2+)</name>
        <dbReference type="ChEBI" id="CHEBI:29105"/>
    </cofactor>
    <text evidence="3">Binds 1 zinc ion per subunit.</text>
</comment>
<name>A0A1L3GT26_9BACT</name>
<dbReference type="GO" id="GO:0003924">
    <property type="term" value="F:GTPase activity"/>
    <property type="evidence" value="ECO:0007669"/>
    <property type="project" value="UniProtKB-UniRule"/>
</dbReference>
<evidence type="ECO:0000313" key="7">
    <source>
        <dbReference type="Proteomes" id="UP000182517"/>
    </source>
</evidence>
<dbReference type="Proteomes" id="UP000182517">
    <property type="component" value="Chromosome"/>
</dbReference>
<dbReference type="EC" id="3.6.1.-" evidence="3"/>
<dbReference type="HAMAP" id="MF_01820">
    <property type="entry name" value="GTPase_RsgA"/>
    <property type="match status" value="1"/>
</dbReference>
<dbReference type="PANTHER" id="PTHR32120:SF11">
    <property type="entry name" value="SMALL RIBOSOMAL SUBUNIT BIOGENESIS GTPASE RSGA 1, MITOCHONDRIAL-RELATED"/>
    <property type="match status" value="1"/>
</dbReference>
<feature type="binding site" evidence="3">
    <location>
        <position position="253"/>
    </location>
    <ligand>
        <name>Zn(2+)</name>
        <dbReference type="ChEBI" id="CHEBI:29105"/>
    </ligand>
</feature>
<dbReference type="PROSITE" id="PS51721">
    <property type="entry name" value="G_CP"/>
    <property type="match status" value="1"/>
</dbReference>
<dbReference type="GO" id="GO:0005737">
    <property type="term" value="C:cytoplasm"/>
    <property type="evidence" value="ECO:0007669"/>
    <property type="project" value="UniProtKB-SubCell"/>
</dbReference>
<dbReference type="AlphaFoldDB" id="A0A1L3GT26"/>
<feature type="domain" description="CP-type G" evidence="5">
    <location>
        <begin position="54"/>
        <end position="215"/>
    </location>
</feature>
<dbReference type="PANTHER" id="PTHR32120">
    <property type="entry name" value="SMALL RIBOSOMAL SUBUNIT BIOGENESIS GTPASE RSGA"/>
    <property type="match status" value="1"/>
</dbReference>
<protein>
    <recommendedName>
        <fullName evidence="3">Small ribosomal subunit biogenesis GTPase RsgA</fullName>
        <ecNumber evidence="3">3.6.1.-</ecNumber>
    </recommendedName>
</protein>
<comment type="subcellular location">
    <subcellularLocation>
        <location evidence="3">Cytoplasm</location>
    </subcellularLocation>
</comment>
<keyword evidence="2 3" id="KW-0342">GTP-binding</keyword>
<comment type="subunit">
    <text evidence="3">Monomer. Associates with 30S ribosomal subunit, binds 16S rRNA.</text>
</comment>
<dbReference type="InterPro" id="IPR010914">
    <property type="entry name" value="RsgA_GTPase_dom"/>
</dbReference>
<feature type="binding site" evidence="3">
    <location>
        <position position="245"/>
    </location>
    <ligand>
        <name>Zn(2+)</name>
        <dbReference type="ChEBI" id="CHEBI:29105"/>
    </ligand>
</feature>
<feature type="binding site" evidence="3">
    <location>
        <begin position="105"/>
        <end position="108"/>
    </location>
    <ligand>
        <name>GTP</name>
        <dbReference type="ChEBI" id="CHEBI:37565"/>
    </ligand>
</feature>
<dbReference type="Gene3D" id="1.10.40.50">
    <property type="entry name" value="Probable gtpase engc, domain 3"/>
    <property type="match status" value="1"/>
</dbReference>
<keyword evidence="3" id="KW-0378">Hydrolase</keyword>
<keyword evidence="3" id="KW-0479">Metal-binding</keyword>
<keyword evidence="3" id="KW-0963">Cytoplasm</keyword>
<proteinExistence type="inferred from homology"/>
<evidence type="ECO:0000259" key="4">
    <source>
        <dbReference type="PROSITE" id="PS50936"/>
    </source>
</evidence>
<dbReference type="GO" id="GO:0019843">
    <property type="term" value="F:rRNA binding"/>
    <property type="evidence" value="ECO:0007669"/>
    <property type="project" value="UniProtKB-KW"/>
</dbReference>
<keyword evidence="3" id="KW-0694">RNA-binding</keyword>
<feature type="binding site" evidence="3">
    <location>
        <begin position="157"/>
        <end position="165"/>
    </location>
    <ligand>
        <name>GTP</name>
        <dbReference type="ChEBI" id="CHEBI:37565"/>
    </ligand>
</feature>
<evidence type="ECO:0000256" key="2">
    <source>
        <dbReference type="ARBA" id="ARBA00023134"/>
    </source>
</evidence>
<keyword evidence="3" id="KW-0862">Zinc</keyword>
<dbReference type="Pfam" id="PF03193">
    <property type="entry name" value="RsgA_GTPase"/>
    <property type="match status" value="1"/>
</dbReference>
<dbReference type="InterPro" id="IPR030378">
    <property type="entry name" value="G_CP_dom"/>
</dbReference>
<dbReference type="STRING" id="1842532.A7E78_08130"/>
<evidence type="ECO:0000256" key="3">
    <source>
        <dbReference type="HAMAP-Rule" id="MF_01820"/>
    </source>
</evidence>
<evidence type="ECO:0000259" key="5">
    <source>
        <dbReference type="PROSITE" id="PS51721"/>
    </source>
</evidence>
<accession>A0A1L3GT26</accession>
<dbReference type="CDD" id="cd01854">
    <property type="entry name" value="YjeQ_EngC"/>
    <property type="match status" value="1"/>
</dbReference>
<gene>
    <name evidence="3" type="primary">rsgA</name>
    <name evidence="6" type="ORF">A7E78_08130</name>
</gene>
<sequence length="293" mass="31509">MIVAHLGVAVEVLFDDGERHQVRVKRSSGHVVGDSVLVRGEVLERRPRNTELRRRDGRGAVHLVGANLDVLGVVVAPRPLPPSGFVDRAIVAARAAGLQPFIIVNKEDLDGAAELTAELRALYGASLPVFSLSAKAGVGLDLLRQFMAEGHRGAFVGTTGVGKSSLLNALCPDLGLAVGELCEARGVGRHTTTVATLHSLAGGGELIDTPGFRDFGLVDIVVDELIVHFPGFEQAMMVRCRFRDCRHRAEPGCAVTALVEKGALAEGRYQAYLDLLSEIENAQDEARRREWKN</sequence>
<dbReference type="InterPro" id="IPR027417">
    <property type="entry name" value="P-loop_NTPase"/>
</dbReference>
<keyword evidence="7" id="KW-1185">Reference proteome</keyword>
<dbReference type="Gene3D" id="3.40.50.300">
    <property type="entry name" value="P-loop containing nucleotide triphosphate hydrolases"/>
    <property type="match status" value="1"/>
</dbReference>
<dbReference type="GO" id="GO:0005525">
    <property type="term" value="F:GTP binding"/>
    <property type="evidence" value="ECO:0007669"/>
    <property type="project" value="UniProtKB-UniRule"/>
</dbReference>
<evidence type="ECO:0000313" key="6">
    <source>
        <dbReference type="EMBL" id="APG29069.1"/>
    </source>
</evidence>
<feature type="binding site" evidence="3">
    <location>
        <position position="240"/>
    </location>
    <ligand>
        <name>Zn(2+)</name>
        <dbReference type="ChEBI" id="CHEBI:29105"/>
    </ligand>
</feature>
<dbReference type="KEGG" id="pef:A7E78_08130"/>
<evidence type="ECO:0000256" key="1">
    <source>
        <dbReference type="ARBA" id="ARBA00022741"/>
    </source>
</evidence>
<comment type="similarity">
    <text evidence="3">Belongs to the TRAFAC class YlqF/YawG GTPase family. RsgA subfamily.</text>
</comment>
<reference evidence="6 7" key="1">
    <citation type="journal article" date="2017" name="Genome Announc.">
        <title>Complete Genome Sequences of Two Acetylene-Fermenting Pelobacter acetylenicus Strains.</title>
        <authorList>
            <person name="Sutton J.M."/>
            <person name="Baesman S.M."/>
            <person name="Fierst J.L."/>
            <person name="Poret-Peterson A.T."/>
            <person name="Oremland R.S."/>
            <person name="Dunlap D.S."/>
            <person name="Akob D.M."/>
        </authorList>
    </citation>
    <scope>NUCLEOTIDE SEQUENCE [LARGE SCALE GENOMIC DNA]</scope>
    <source>
        <strain evidence="6 7">SFB93</strain>
    </source>
</reference>
<feature type="binding site" evidence="3">
    <location>
        <position position="247"/>
    </location>
    <ligand>
        <name>Zn(2+)</name>
        <dbReference type="ChEBI" id="CHEBI:29105"/>
    </ligand>
</feature>
<organism evidence="6 7">
    <name type="scientific">Syntrophotalea acetylenivorans</name>
    <dbReference type="NCBI Taxonomy" id="1842532"/>
    <lineage>
        <taxon>Bacteria</taxon>
        <taxon>Pseudomonadati</taxon>
        <taxon>Thermodesulfobacteriota</taxon>
        <taxon>Desulfuromonadia</taxon>
        <taxon>Desulfuromonadales</taxon>
        <taxon>Syntrophotaleaceae</taxon>
        <taxon>Syntrophotalea</taxon>
    </lineage>
</organism>
<keyword evidence="3" id="KW-0699">rRNA-binding</keyword>